<dbReference type="AlphaFoldDB" id="A0A162JKC7"/>
<gene>
    <name evidence="1" type="ORF">AUP44_17660</name>
</gene>
<evidence type="ECO:0000313" key="2">
    <source>
        <dbReference type="Proteomes" id="UP000075787"/>
    </source>
</evidence>
<evidence type="ECO:0008006" key="3">
    <source>
        <dbReference type="Google" id="ProtNLM"/>
    </source>
</evidence>
<comment type="caution">
    <text evidence="1">The sequence shown here is derived from an EMBL/GenBank/DDBJ whole genome shotgun (WGS) entry which is preliminary data.</text>
</comment>
<proteinExistence type="predicted"/>
<evidence type="ECO:0000313" key="1">
    <source>
        <dbReference type="EMBL" id="KYO49373.1"/>
    </source>
</evidence>
<dbReference type="InterPro" id="IPR045617">
    <property type="entry name" value="DUF6445"/>
</dbReference>
<protein>
    <recommendedName>
        <fullName evidence="3">Phytanoyl-CoA dioxygenase</fullName>
    </recommendedName>
</protein>
<dbReference type="GeneID" id="97240405"/>
<dbReference type="EMBL" id="LPZR01000228">
    <property type="protein sequence ID" value="KYO49373.1"/>
    <property type="molecule type" value="Genomic_DNA"/>
</dbReference>
<name>A0A162JKC7_9PROT</name>
<accession>A0A162JKC7</accession>
<dbReference type="RefSeq" id="WP_062770292.1">
    <property type="nucleotide sequence ID" value="NZ_CP121027.1"/>
</dbReference>
<reference evidence="1 2" key="1">
    <citation type="submission" date="2015-12" db="EMBL/GenBank/DDBJ databases">
        <title>Genome sequence of Tistrella mobilis MCCC 1A02139.</title>
        <authorList>
            <person name="Lu L."/>
            <person name="Lai Q."/>
            <person name="Shao Z."/>
            <person name="Qian P."/>
        </authorList>
    </citation>
    <scope>NUCLEOTIDE SEQUENCE [LARGE SCALE GENOMIC DNA]</scope>
    <source>
        <strain evidence="1 2">MCCC 1A02139</strain>
    </source>
</reference>
<dbReference type="OrthoDB" id="7630206at2"/>
<organism evidence="1 2">
    <name type="scientific">Tistrella mobilis</name>
    <dbReference type="NCBI Taxonomy" id="171437"/>
    <lineage>
        <taxon>Bacteria</taxon>
        <taxon>Pseudomonadati</taxon>
        <taxon>Pseudomonadota</taxon>
        <taxon>Alphaproteobacteria</taxon>
        <taxon>Geminicoccales</taxon>
        <taxon>Geminicoccaceae</taxon>
        <taxon>Tistrella</taxon>
    </lineage>
</organism>
<dbReference type="Proteomes" id="UP000075787">
    <property type="component" value="Unassembled WGS sequence"/>
</dbReference>
<sequence>MHQSMIVVDDFYENPLEVRAQALKLDYPHLSGPEIYYPGRNSKQFMLPPDSDRMFSYILREPVIGNREMAHGKCRLSFASDTRAGVVHIDPGCAWAGIVFLSLDEHAQGGTEFFRHKASGSDRAPLSDQEAQAKFGLPTREAVLDTVLKQDGRDRSKWEQITVLPMKFNRLILFRPWLWHTSGVDFGDAPENGRLVQILFFKPGPTPAPSARPTVTPPSQRR</sequence>
<dbReference type="Pfam" id="PF20043">
    <property type="entry name" value="DUF6445"/>
    <property type="match status" value="1"/>
</dbReference>